<dbReference type="RefSeq" id="WP_066544820.1">
    <property type="nucleotide sequence ID" value="NZ_MASJ01000012.1"/>
</dbReference>
<gene>
    <name evidence="14" type="ORF">A6M13_02940</name>
</gene>
<dbReference type="SMART" id="SM00304">
    <property type="entry name" value="HAMP"/>
    <property type="match status" value="2"/>
</dbReference>
<keyword evidence="2" id="KW-1003">Cell membrane</keyword>
<dbReference type="EMBL" id="MASJ01000012">
    <property type="protein sequence ID" value="OCS85632.1"/>
    <property type="molecule type" value="Genomic_DNA"/>
</dbReference>
<proteinExistence type="inferred from homology"/>
<evidence type="ECO:0000256" key="6">
    <source>
        <dbReference type="ARBA" id="ARBA00022989"/>
    </source>
</evidence>
<dbReference type="CDD" id="cd11386">
    <property type="entry name" value="MCP_signal"/>
    <property type="match status" value="1"/>
</dbReference>
<dbReference type="InterPro" id="IPR003660">
    <property type="entry name" value="HAMP_dom"/>
</dbReference>
<dbReference type="PANTHER" id="PTHR32089:SF114">
    <property type="entry name" value="METHYL-ACCEPTING CHEMOTAXIS PROTEIN MCPB"/>
    <property type="match status" value="1"/>
</dbReference>
<keyword evidence="7 11" id="KW-0472">Membrane</keyword>
<dbReference type="PROSITE" id="PS50111">
    <property type="entry name" value="CHEMOTAXIS_TRANSDUC_2"/>
    <property type="match status" value="1"/>
</dbReference>
<organism evidence="14 15">
    <name type="scientific">Caryophanon tenue</name>
    <dbReference type="NCBI Taxonomy" id="33978"/>
    <lineage>
        <taxon>Bacteria</taxon>
        <taxon>Bacillati</taxon>
        <taxon>Bacillota</taxon>
        <taxon>Bacilli</taxon>
        <taxon>Bacillales</taxon>
        <taxon>Caryophanaceae</taxon>
        <taxon>Caryophanon</taxon>
    </lineage>
</organism>
<keyword evidence="4" id="KW-0145">Chemotaxis</keyword>
<evidence type="ECO:0008006" key="16">
    <source>
        <dbReference type="Google" id="ProtNLM"/>
    </source>
</evidence>
<dbReference type="GO" id="GO:0005886">
    <property type="term" value="C:plasma membrane"/>
    <property type="evidence" value="ECO:0007669"/>
    <property type="project" value="UniProtKB-SubCell"/>
</dbReference>
<dbReference type="STRING" id="33978.A6M13_02940"/>
<evidence type="ECO:0000313" key="15">
    <source>
        <dbReference type="Proteomes" id="UP000093199"/>
    </source>
</evidence>
<dbReference type="Pfam" id="PF00672">
    <property type="entry name" value="HAMP"/>
    <property type="match status" value="1"/>
</dbReference>
<dbReference type="AlphaFoldDB" id="A0A1C0YEM1"/>
<dbReference type="SUPFAM" id="SSF103190">
    <property type="entry name" value="Sensory domain-like"/>
    <property type="match status" value="1"/>
</dbReference>
<dbReference type="OrthoDB" id="9762005at2"/>
<evidence type="ECO:0000256" key="7">
    <source>
        <dbReference type="ARBA" id="ARBA00023136"/>
    </source>
</evidence>
<evidence type="ECO:0000259" key="13">
    <source>
        <dbReference type="PROSITE" id="PS50885"/>
    </source>
</evidence>
<keyword evidence="6 11" id="KW-1133">Transmembrane helix</keyword>
<evidence type="ECO:0000259" key="12">
    <source>
        <dbReference type="PROSITE" id="PS50111"/>
    </source>
</evidence>
<keyword evidence="3" id="KW-0488">Methylation</keyword>
<dbReference type="Gene3D" id="1.10.8.500">
    <property type="entry name" value="HAMP domain in histidine kinase"/>
    <property type="match status" value="1"/>
</dbReference>
<evidence type="ECO:0000256" key="3">
    <source>
        <dbReference type="ARBA" id="ARBA00022481"/>
    </source>
</evidence>
<comment type="subcellular location">
    <subcellularLocation>
        <location evidence="1">Cell membrane</location>
        <topology evidence="1">Multi-pass membrane protein</topology>
    </subcellularLocation>
</comment>
<feature type="domain" description="Methyl-accepting transducer" evidence="12">
    <location>
        <begin position="366"/>
        <end position="602"/>
    </location>
</feature>
<sequence length="653" mass="71409">MKQKLLFPSIGRKLLLTLLLFLMLPAMTVGIIAHDSVVNSIKHEQVHAAQTSLQLLDDKLTDILERELHDATYFADTITADLAQPVNEDTLRKNLDVYLAQHPEALIAYVGTSEGQMIRMPTFEYSKAYDPRTRPWYSGALETNGVYITEPYLSSSTNELVITVSKQLTNGKGVFGIDLSIATLSNAAQSIHIGELGYVTILDQEGRYIASPNGTGGQAASESYVEKLYTDEAMQFDVDDTTVISTSNAITGWKLAATTFHEEAIVAAKTTRDTIAIVVSISLVIGIIVMIFFIRSITRPIHLLRRGMETLSAGDLTTELTIRSKDEFGLLAKSFTQMKENMSDLLKDTKESADAVRQASHVLAQNTDETMASSQQITDAMLQITRNTETQSIGIEQATDSISEIAQGITYTAEHTAEVLELSQHATELAQSGTLAIQNTVTQMSSIQSSVALTDEKVRTLYDRTKEIGSILDVIHNISDQTNLLALNASIEAARAGEHGKGFAVVAEEVRKLAEDSRTSTIKIAQLIKEVQQYTADSVQFMQQATDEVQAGITVSKDTAQRFTEIVDNTHHITPKIENVSAIAEQMSAALQQVNATTQELTIHARDNAAVSEEVSAFSEEALASTAQMQQATQQLVTLASHLDDSIKRFKTS</sequence>
<dbReference type="CDD" id="cd12913">
    <property type="entry name" value="PDC1_MCP_like"/>
    <property type="match status" value="1"/>
</dbReference>
<dbReference type="InterPro" id="IPR004089">
    <property type="entry name" value="MCPsignal_dom"/>
</dbReference>
<dbReference type="Pfam" id="PF02743">
    <property type="entry name" value="dCache_1"/>
    <property type="match status" value="1"/>
</dbReference>
<name>A0A1C0YEM1_9BACL</name>
<feature type="transmembrane region" description="Helical" evidence="11">
    <location>
        <begin position="275"/>
        <end position="298"/>
    </location>
</feature>
<evidence type="ECO:0000313" key="14">
    <source>
        <dbReference type="EMBL" id="OCS85632.1"/>
    </source>
</evidence>
<dbReference type="Pfam" id="PF00015">
    <property type="entry name" value="MCPsignal"/>
    <property type="match status" value="1"/>
</dbReference>
<evidence type="ECO:0000256" key="1">
    <source>
        <dbReference type="ARBA" id="ARBA00004651"/>
    </source>
</evidence>
<dbReference type="Proteomes" id="UP000093199">
    <property type="component" value="Unassembled WGS sequence"/>
</dbReference>
<evidence type="ECO:0000256" key="2">
    <source>
        <dbReference type="ARBA" id="ARBA00022475"/>
    </source>
</evidence>
<dbReference type="InterPro" id="IPR033479">
    <property type="entry name" value="dCache_1"/>
</dbReference>
<evidence type="ECO:0000256" key="10">
    <source>
        <dbReference type="PROSITE-ProRule" id="PRU00284"/>
    </source>
</evidence>
<dbReference type="SUPFAM" id="SSF58104">
    <property type="entry name" value="Methyl-accepting chemotaxis protein (MCP) signaling domain"/>
    <property type="match status" value="1"/>
</dbReference>
<feature type="domain" description="HAMP" evidence="13">
    <location>
        <begin position="295"/>
        <end position="347"/>
    </location>
</feature>
<dbReference type="PROSITE" id="PS50885">
    <property type="entry name" value="HAMP"/>
    <property type="match status" value="1"/>
</dbReference>
<keyword evidence="15" id="KW-1185">Reference proteome</keyword>
<comment type="similarity">
    <text evidence="9">Belongs to the methyl-accepting chemotaxis (MCP) protein family.</text>
</comment>
<dbReference type="SMART" id="SM00283">
    <property type="entry name" value="MA"/>
    <property type="match status" value="1"/>
</dbReference>
<dbReference type="GO" id="GO:0006935">
    <property type="term" value="P:chemotaxis"/>
    <property type="evidence" value="ECO:0007669"/>
    <property type="project" value="UniProtKB-KW"/>
</dbReference>
<reference evidence="14 15" key="1">
    <citation type="submission" date="2016-07" db="EMBL/GenBank/DDBJ databases">
        <title>Caryophanon tenue genome sequencing.</title>
        <authorList>
            <person name="Verma A."/>
            <person name="Pal Y."/>
            <person name="Krishnamurthi S."/>
        </authorList>
    </citation>
    <scope>NUCLEOTIDE SEQUENCE [LARGE SCALE GENOMIC DNA]</scope>
    <source>
        <strain evidence="14 15">DSM 14152</strain>
    </source>
</reference>
<evidence type="ECO:0000256" key="5">
    <source>
        <dbReference type="ARBA" id="ARBA00022692"/>
    </source>
</evidence>
<evidence type="ECO:0000256" key="4">
    <source>
        <dbReference type="ARBA" id="ARBA00022500"/>
    </source>
</evidence>
<dbReference type="GO" id="GO:0007165">
    <property type="term" value="P:signal transduction"/>
    <property type="evidence" value="ECO:0007669"/>
    <property type="project" value="UniProtKB-KW"/>
</dbReference>
<evidence type="ECO:0000256" key="9">
    <source>
        <dbReference type="ARBA" id="ARBA00029447"/>
    </source>
</evidence>
<accession>A0A1C0YEM1</accession>
<comment type="caution">
    <text evidence="14">The sequence shown here is derived from an EMBL/GenBank/DDBJ whole genome shotgun (WGS) entry which is preliminary data.</text>
</comment>
<dbReference type="Gene3D" id="1.10.287.950">
    <property type="entry name" value="Methyl-accepting chemotaxis protein"/>
    <property type="match status" value="1"/>
</dbReference>
<dbReference type="CDD" id="cd06225">
    <property type="entry name" value="HAMP"/>
    <property type="match status" value="1"/>
</dbReference>
<protein>
    <recommendedName>
        <fullName evidence="16">Chemotaxis protein</fullName>
    </recommendedName>
</protein>
<evidence type="ECO:0000256" key="8">
    <source>
        <dbReference type="ARBA" id="ARBA00023224"/>
    </source>
</evidence>
<keyword evidence="5 11" id="KW-0812">Transmembrane</keyword>
<keyword evidence="8 10" id="KW-0807">Transducer</keyword>
<dbReference type="PANTHER" id="PTHR32089">
    <property type="entry name" value="METHYL-ACCEPTING CHEMOTAXIS PROTEIN MCPB"/>
    <property type="match status" value="1"/>
</dbReference>
<dbReference type="Gene3D" id="3.30.450.20">
    <property type="entry name" value="PAS domain"/>
    <property type="match status" value="2"/>
</dbReference>
<evidence type="ECO:0000256" key="11">
    <source>
        <dbReference type="SAM" id="Phobius"/>
    </source>
</evidence>
<dbReference type="InterPro" id="IPR029151">
    <property type="entry name" value="Sensor-like_sf"/>
</dbReference>